<reference evidence="17 18" key="1">
    <citation type="submission" date="2017-04" db="EMBL/GenBank/DDBJ databases">
        <title>Comparative genome analysis of Subtercola boreus.</title>
        <authorList>
            <person name="Cho Y.-J."/>
            <person name="Cho A."/>
            <person name="Kim O.-S."/>
            <person name="Lee J.-I."/>
        </authorList>
    </citation>
    <scope>NUCLEOTIDE SEQUENCE [LARGE SCALE GENOMIC DNA]</scope>
    <source>
        <strain evidence="17 18">K300</strain>
    </source>
</reference>
<dbReference type="GO" id="GO:0050660">
    <property type="term" value="F:flavin adenine dinucleotide binding"/>
    <property type="evidence" value="ECO:0007669"/>
    <property type="project" value="InterPro"/>
</dbReference>
<dbReference type="Pfam" id="PF08028">
    <property type="entry name" value="Acyl-CoA_dh_2"/>
    <property type="match status" value="1"/>
</dbReference>
<feature type="domain" description="Acyl-CoA dehydrogenase C-terminal" evidence="16">
    <location>
        <begin position="228"/>
        <end position="368"/>
    </location>
</feature>
<dbReference type="InterPro" id="IPR046373">
    <property type="entry name" value="Acyl-CoA_Oxase/DH_mid-dom_sf"/>
</dbReference>
<keyword evidence="2" id="KW-0285">Flavoprotein</keyword>
<dbReference type="SUPFAM" id="SSF56645">
    <property type="entry name" value="Acyl-CoA dehydrogenase NM domain-like"/>
    <property type="match status" value="1"/>
</dbReference>
<dbReference type="EMBL" id="NBWZ01000001">
    <property type="protein sequence ID" value="RFA09898.1"/>
    <property type="molecule type" value="Genomic_DNA"/>
</dbReference>
<comment type="subcellular location">
    <subcellularLocation>
        <location evidence="1">Cytoplasm</location>
    </subcellularLocation>
</comment>
<evidence type="ECO:0000256" key="1">
    <source>
        <dbReference type="ARBA" id="ARBA00004496"/>
    </source>
</evidence>
<evidence type="ECO:0000256" key="2">
    <source>
        <dbReference type="ARBA" id="ARBA00022630"/>
    </source>
</evidence>
<dbReference type="Proteomes" id="UP000256486">
    <property type="component" value="Unassembled WGS sequence"/>
</dbReference>
<dbReference type="SUPFAM" id="SSF47203">
    <property type="entry name" value="Acyl-CoA dehydrogenase C-terminal domain-like"/>
    <property type="match status" value="1"/>
</dbReference>
<evidence type="ECO:0000256" key="3">
    <source>
        <dbReference type="ARBA" id="ARBA00022643"/>
    </source>
</evidence>
<gene>
    <name evidence="17" type="ORF">B7R54_12310</name>
</gene>
<keyword evidence="3" id="KW-0288">FMN</keyword>
<protein>
    <recommendedName>
        <fullName evidence="10">Dibenzothiophene monooxygenase</fullName>
        <ecNumber evidence="9">1.14.14.21</ecNumber>
    </recommendedName>
</protein>
<name>A0A3E0VK79_9MICO</name>
<evidence type="ECO:0000313" key="18">
    <source>
        <dbReference type="Proteomes" id="UP000256486"/>
    </source>
</evidence>
<comment type="catalytic activity">
    <reaction evidence="11">
        <text>dibenzothiophene + FMNH2 + O2 = dibenzothiophene 5-oxide + FMN + H2O + H(+)</text>
        <dbReference type="Rhea" id="RHEA:49076"/>
        <dbReference type="ChEBI" id="CHEBI:15377"/>
        <dbReference type="ChEBI" id="CHEBI:15378"/>
        <dbReference type="ChEBI" id="CHEBI:15379"/>
        <dbReference type="ChEBI" id="CHEBI:23681"/>
        <dbReference type="ChEBI" id="CHEBI:23683"/>
        <dbReference type="ChEBI" id="CHEBI:57618"/>
        <dbReference type="ChEBI" id="CHEBI:58210"/>
    </reaction>
</comment>
<dbReference type="OrthoDB" id="571684at2"/>
<evidence type="ECO:0000256" key="13">
    <source>
        <dbReference type="ARBA" id="ARBA00049456"/>
    </source>
</evidence>
<dbReference type="PIRSF" id="PIRSF016578">
    <property type="entry name" value="HsaA"/>
    <property type="match status" value="1"/>
</dbReference>
<comment type="similarity">
    <text evidence="8">Belongs to the DszC flavin monooxygenase family.</text>
</comment>
<evidence type="ECO:0000256" key="4">
    <source>
        <dbReference type="ARBA" id="ARBA00022741"/>
    </source>
</evidence>
<keyword evidence="4" id="KW-0547">Nucleotide-binding</keyword>
<dbReference type="AlphaFoldDB" id="A0A3E0VK79"/>
<evidence type="ECO:0000256" key="10">
    <source>
        <dbReference type="ARBA" id="ARBA00034345"/>
    </source>
</evidence>
<dbReference type="InterPro" id="IPR006091">
    <property type="entry name" value="Acyl-CoA_Oxase/DH_mid-dom"/>
</dbReference>
<dbReference type="Gene3D" id="2.40.110.10">
    <property type="entry name" value="Butyryl-CoA Dehydrogenase, subunit A, domain 2"/>
    <property type="match status" value="1"/>
</dbReference>
<dbReference type="InterPro" id="IPR037069">
    <property type="entry name" value="AcylCoA_DH/ox_N_sf"/>
</dbReference>
<dbReference type="PANTHER" id="PTHR43884:SF12">
    <property type="entry name" value="ISOVALERYL-COA DEHYDROGENASE, MITOCHONDRIAL-RELATED"/>
    <property type="match status" value="1"/>
</dbReference>
<dbReference type="PANTHER" id="PTHR43884">
    <property type="entry name" value="ACYL-COA DEHYDROGENASE"/>
    <property type="match status" value="1"/>
</dbReference>
<dbReference type="InterPro" id="IPR013786">
    <property type="entry name" value="AcylCoA_DH/ox_N"/>
</dbReference>
<dbReference type="GO" id="GO:0004497">
    <property type="term" value="F:monooxygenase activity"/>
    <property type="evidence" value="ECO:0007669"/>
    <property type="project" value="UniProtKB-KW"/>
</dbReference>
<dbReference type="InterPro" id="IPR013107">
    <property type="entry name" value="Acyl-CoA_DH_C"/>
</dbReference>
<keyword evidence="6" id="KW-0503">Monooxygenase</keyword>
<dbReference type="Pfam" id="PF02770">
    <property type="entry name" value="Acyl-CoA_dh_M"/>
    <property type="match status" value="1"/>
</dbReference>
<evidence type="ECO:0000256" key="11">
    <source>
        <dbReference type="ARBA" id="ARBA00047859"/>
    </source>
</evidence>
<comment type="catalytic activity">
    <reaction evidence="13">
        <text>dibenzothiophene + 2 FMNH2 + 2 O2 = dibenzothiophene 5,5-dioxide + 2 FMN + 2 H2O + 2 H(+)</text>
        <dbReference type="Rhea" id="RHEA:49072"/>
        <dbReference type="ChEBI" id="CHEBI:15377"/>
        <dbReference type="ChEBI" id="CHEBI:15378"/>
        <dbReference type="ChEBI" id="CHEBI:15379"/>
        <dbReference type="ChEBI" id="CHEBI:23681"/>
        <dbReference type="ChEBI" id="CHEBI:57618"/>
        <dbReference type="ChEBI" id="CHEBI:58210"/>
        <dbReference type="ChEBI" id="CHEBI:90356"/>
        <dbReference type="EC" id="1.14.14.21"/>
    </reaction>
</comment>
<dbReference type="Gene3D" id="1.20.140.10">
    <property type="entry name" value="Butyryl-CoA Dehydrogenase, subunit A, domain 3"/>
    <property type="match status" value="1"/>
</dbReference>
<comment type="caution">
    <text evidence="17">The sequence shown here is derived from an EMBL/GenBank/DDBJ whole genome shotgun (WGS) entry which is preliminary data.</text>
</comment>
<dbReference type="InterPro" id="IPR009100">
    <property type="entry name" value="AcylCoA_DH/oxidase_NM_dom_sf"/>
</dbReference>
<comment type="pathway">
    <text evidence="7">Sulfur metabolism; dibenzothiophene degradation.</text>
</comment>
<organism evidence="17 18">
    <name type="scientific">Subtercola boreus</name>
    <dbReference type="NCBI Taxonomy" id="120213"/>
    <lineage>
        <taxon>Bacteria</taxon>
        <taxon>Bacillati</taxon>
        <taxon>Actinomycetota</taxon>
        <taxon>Actinomycetes</taxon>
        <taxon>Micrococcales</taxon>
        <taxon>Microbacteriaceae</taxon>
        <taxon>Subtercola</taxon>
    </lineage>
</organism>
<evidence type="ECO:0000259" key="16">
    <source>
        <dbReference type="Pfam" id="PF08028"/>
    </source>
</evidence>
<evidence type="ECO:0000313" key="17">
    <source>
        <dbReference type="EMBL" id="RFA09898.1"/>
    </source>
</evidence>
<dbReference type="EC" id="1.14.14.21" evidence="9"/>
<accession>A0A3E0VK79</accession>
<proteinExistence type="inferred from homology"/>
<evidence type="ECO:0000256" key="7">
    <source>
        <dbReference type="ARBA" id="ARBA00034307"/>
    </source>
</evidence>
<dbReference type="GO" id="GO:0005737">
    <property type="term" value="C:cytoplasm"/>
    <property type="evidence" value="ECO:0007669"/>
    <property type="project" value="UniProtKB-SubCell"/>
</dbReference>
<comment type="catalytic activity">
    <reaction evidence="12">
        <text>dibenzothiophene 5-oxide + FMNH2 + O2 = dibenzothiophene 5,5-dioxide + FMN + H2O + H(+)</text>
        <dbReference type="Rhea" id="RHEA:49080"/>
        <dbReference type="ChEBI" id="CHEBI:15377"/>
        <dbReference type="ChEBI" id="CHEBI:15378"/>
        <dbReference type="ChEBI" id="CHEBI:15379"/>
        <dbReference type="ChEBI" id="CHEBI:23683"/>
        <dbReference type="ChEBI" id="CHEBI:57618"/>
        <dbReference type="ChEBI" id="CHEBI:58210"/>
        <dbReference type="ChEBI" id="CHEBI:90356"/>
    </reaction>
</comment>
<keyword evidence="18" id="KW-1185">Reference proteome</keyword>
<dbReference type="RefSeq" id="WP_116415298.1">
    <property type="nucleotide sequence ID" value="NZ_NBWZ01000001.1"/>
</dbReference>
<evidence type="ECO:0000259" key="14">
    <source>
        <dbReference type="Pfam" id="PF02770"/>
    </source>
</evidence>
<dbReference type="Gene3D" id="1.10.540.10">
    <property type="entry name" value="Acyl-CoA dehydrogenase/oxidase, N-terminal domain"/>
    <property type="match status" value="1"/>
</dbReference>
<evidence type="ECO:0000256" key="9">
    <source>
        <dbReference type="ARBA" id="ARBA00034328"/>
    </source>
</evidence>
<sequence>MAESSADAARFAEVFAAIAAGAVQRELDRELAHDAVGALKRSGFTALRVPVEHGGSGCSLPEFFALLVDLATADSNVAHLLRGHFAFVEILLLKPESEYRSGWLRAIANGAIVGNAASETTGNSLADIQTTLQATDDRLLLNGTKYYSTGTLYSSHVYVAAARGTERVTCVVPTDAPGVTMLDDWDGFGQRLTASGTTVFENVEVDPLTVANYSAGGASHLGAFFQLVLVSVAAGISAAVLADAVAFVQPRKRTYISANAAAPRDDPQVRAVIGELSALAFTGRALVGAAADALARATEPRASGAAPADRTALLDAAEIATYQAQVRVLDDALRAATLLFEVGGASATARPAALDRHWRNARTVASHNPAIYKYAQLGDWELNGVGPTAMWERLWAVGPTTPAASA</sequence>
<evidence type="ECO:0000256" key="12">
    <source>
        <dbReference type="ARBA" id="ARBA00048445"/>
    </source>
</evidence>
<feature type="domain" description="Acyl-CoA oxidase/dehydrogenase middle" evidence="14">
    <location>
        <begin position="119"/>
        <end position="203"/>
    </location>
</feature>
<evidence type="ECO:0000256" key="8">
    <source>
        <dbReference type="ARBA" id="ARBA00034317"/>
    </source>
</evidence>
<keyword evidence="5" id="KW-0560">Oxidoreductase</keyword>
<evidence type="ECO:0000259" key="15">
    <source>
        <dbReference type="Pfam" id="PF02771"/>
    </source>
</evidence>
<evidence type="ECO:0000256" key="6">
    <source>
        <dbReference type="ARBA" id="ARBA00023033"/>
    </source>
</evidence>
<evidence type="ECO:0000256" key="5">
    <source>
        <dbReference type="ARBA" id="ARBA00023002"/>
    </source>
</evidence>
<feature type="domain" description="Acyl-CoA dehydrogenase/oxidase N-terminal" evidence="15">
    <location>
        <begin position="18"/>
        <end position="110"/>
    </location>
</feature>
<dbReference type="GO" id="GO:0006552">
    <property type="term" value="P:L-leucine catabolic process"/>
    <property type="evidence" value="ECO:0007669"/>
    <property type="project" value="TreeGrafter"/>
</dbReference>
<dbReference type="GO" id="GO:0008470">
    <property type="term" value="F:3-methylbutanoyl-CoA dehydrogenase activity"/>
    <property type="evidence" value="ECO:0007669"/>
    <property type="project" value="TreeGrafter"/>
</dbReference>
<dbReference type="Pfam" id="PF02771">
    <property type="entry name" value="Acyl-CoA_dh_N"/>
    <property type="match status" value="1"/>
</dbReference>
<dbReference type="InterPro" id="IPR036250">
    <property type="entry name" value="AcylCo_DH-like_C"/>
</dbReference>